<evidence type="ECO:0000256" key="1">
    <source>
        <dbReference type="SAM" id="MobiDB-lite"/>
    </source>
</evidence>
<keyword evidence="2" id="KW-1133">Transmembrane helix</keyword>
<accession>A0A0P1KZV6</accession>
<reference evidence="4" key="1">
    <citation type="submission" date="2015-10" db="EMBL/GenBank/DDBJ databases">
        <authorList>
            <person name="Devillers H."/>
        </authorList>
    </citation>
    <scope>NUCLEOTIDE SEQUENCE [LARGE SCALE GENOMIC DNA]</scope>
</reference>
<name>A0A0P1KZV6_9SACH</name>
<gene>
    <name evidence="3" type="ORF">LAQU0_S26e00254g</name>
</gene>
<evidence type="ECO:0000313" key="4">
    <source>
        <dbReference type="Proteomes" id="UP000236544"/>
    </source>
</evidence>
<dbReference type="OrthoDB" id="4064992at2759"/>
<keyword evidence="2" id="KW-0472">Membrane</keyword>
<feature type="compositionally biased region" description="Polar residues" evidence="1">
    <location>
        <begin position="1"/>
        <end position="10"/>
    </location>
</feature>
<feature type="transmembrane region" description="Helical" evidence="2">
    <location>
        <begin position="47"/>
        <end position="68"/>
    </location>
</feature>
<evidence type="ECO:0000313" key="3">
    <source>
        <dbReference type="EMBL" id="CUS25066.1"/>
    </source>
</evidence>
<keyword evidence="4" id="KW-1185">Reference proteome</keyword>
<organism evidence="3 4">
    <name type="scientific">Lachancea quebecensis</name>
    <dbReference type="NCBI Taxonomy" id="1654605"/>
    <lineage>
        <taxon>Eukaryota</taxon>
        <taxon>Fungi</taxon>
        <taxon>Dikarya</taxon>
        <taxon>Ascomycota</taxon>
        <taxon>Saccharomycotina</taxon>
        <taxon>Saccharomycetes</taxon>
        <taxon>Saccharomycetales</taxon>
        <taxon>Saccharomycetaceae</taxon>
        <taxon>Lachancea</taxon>
    </lineage>
</organism>
<dbReference type="Proteomes" id="UP000236544">
    <property type="component" value="Unassembled WGS sequence"/>
</dbReference>
<sequence>MENDGSSSGLLRNRTAARSGKTPEERVFGPKFKSRLLKVQDQPVSTLSVFISACSIALSAIVMFLLGVNIVIQYRTIVPEDRAGMTRKASYIVLSAGVIYLLNKFNLWFFRKVVSYFSSGPYDRLPAQESFEMEQRA</sequence>
<feature type="transmembrane region" description="Helical" evidence="2">
    <location>
        <begin position="89"/>
        <end position="110"/>
    </location>
</feature>
<feature type="region of interest" description="Disordered" evidence="1">
    <location>
        <begin position="1"/>
        <end position="25"/>
    </location>
</feature>
<protein>
    <submittedName>
        <fullName evidence="3">LAQU0S26e00254g1_1</fullName>
    </submittedName>
</protein>
<keyword evidence="2" id="KW-0812">Transmembrane</keyword>
<evidence type="ECO:0000256" key="2">
    <source>
        <dbReference type="SAM" id="Phobius"/>
    </source>
</evidence>
<proteinExistence type="predicted"/>
<dbReference type="EMBL" id="LN890529">
    <property type="protein sequence ID" value="CUS25066.1"/>
    <property type="molecule type" value="Genomic_DNA"/>
</dbReference>
<dbReference type="AlphaFoldDB" id="A0A0P1KZV6"/>